<dbReference type="OrthoDB" id="597977at2"/>
<organism evidence="2 3">
    <name type="scientific">Maribacter luteus</name>
    <dbReference type="NCBI Taxonomy" id="2594478"/>
    <lineage>
        <taxon>Bacteria</taxon>
        <taxon>Pseudomonadati</taxon>
        <taxon>Bacteroidota</taxon>
        <taxon>Flavobacteriia</taxon>
        <taxon>Flavobacteriales</taxon>
        <taxon>Flavobacteriaceae</taxon>
        <taxon>Maribacter</taxon>
    </lineage>
</organism>
<dbReference type="InterPro" id="IPR010093">
    <property type="entry name" value="SinI_DNA-bd"/>
</dbReference>
<dbReference type="InterPro" id="IPR009061">
    <property type="entry name" value="DNA-bd_dom_put_sf"/>
</dbReference>
<proteinExistence type="predicted"/>
<sequence length="70" mass="8528">MTSLELSTYLNLSVYTIYGLVHKRSLPFIKKGRRLYFEKKEIDKWLMQGRQMTKEDLNLKVDEYLMRNPR</sequence>
<dbReference type="AlphaFoldDB" id="A0A6I2MFG4"/>
<dbReference type="Pfam" id="PF12728">
    <property type="entry name" value="HTH_17"/>
    <property type="match status" value="1"/>
</dbReference>
<dbReference type="InterPro" id="IPR041657">
    <property type="entry name" value="HTH_17"/>
</dbReference>
<protein>
    <submittedName>
        <fullName evidence="2">Helix-turn-helix domain-containing protein</fullName>
    </submittedName>
</protein>
<reference evidence="2 3" key="1">
    <citation type="submission" date="2019-11" db="EMBL/GenBank/DDBJ databases">
        <title>Maribacter lutea sp. nov., a marine bacterium isolated from intertidal sand.</title>
        <authorList>
            <person name="Liu A."/>
        </authorList>
    </citation>
    <scope>NUCLEOTIDE SEQUENCE [LARGE SCALE GENOMIC DNA]</scope>
    <source>
        <strain evidence="2 3">RZ05</strain>
    </source>
</reference>
<dbReference type="SUPFAM" id="SSF46955">
    <property type="entry name" value="Putative DNA-binding domain"/>
    <property type="match status" value="1"/>
</dbReference>
<keyword evidence="3" id="KW-1185">Reference proteome</keyword>
<evidence type="ECO:0000313" key="2">
    <source>
        <dbReference type="EMBL" id="MRX62581.1"/>
    </source>
</evidence>
<accession>A0A6I2MFG4</accession>
<dbReference type="EMBL" id="WKJH01000001">
    <property type="protein sequence ID" value="MRX62581.1"/>
    <property type="molecule type" value="Genomic_DNA"/>
</dbReference>
<gene>
    <name evidence="2" type="ORF">GJ691_00245</name>
</gene>
<evidence type="ECO:0000313" key="3">
    <source>
        <dbReference type="Proteomes" id="UP000443153"/>
    </source>
</evidence>
<evidence type="ECO:0000259" key="1">
    <source>
        <dbReference type="Pfam" id="PF12728"/>
    </source>
</evidence>
<dbReference type="Proteomes" id="UP000443153">
    <property type="component" value="Unassembled WGS sequence"/>
</dbReference>
<name>A0A6I2MFG4_9FLAO</name>
<dbReference type="NCBIfam" id="TIGR01764">
    <property type="entry name" value="excise"/>
    <property type="match status" value="1"/>
</dbReference>
<dbReference type="GO" id="GO:0003677">
    <property type="term" value="F:DNA binding"/>
    <property type="evidence" value="ECO:0007669"/>
    <property type="project" value="InterPro"/>
</dbReference>
<comment type="caution">
    <text evidence="2">The sequence shown here is derived from an EMBL/GenBank/DDBJ whole genome shotgun (WGS) entry which is preliminary data.</text>
</comment>
<feature type="domain" description="Helix-turn-helix" evidence="1">
    <location>
        <begin position="5"/>
        <end position="49"/>
    </location>
</feature>